<dbReference type="InterPro" id="IPR037152">
    <property type="entry name" value="L-asparaginase_N_sf"/>
</dbReference>
<dbReference type="InterPro" id="IPR027474">
    <property type="entry name" value="L-asparaginase_N"/>
</dbReference>
<protein>
    <recommendedName>
        <fullName evidence="2">asparaginase</fullName>
        <ecNumber evidence="2">3.5.1.1</ecNumber>
    </recommendedName>
</protein>
<dbReference type="Gene3D" id="3.40.50.1170">
    <property type="entry name" value="L-asparaginase, N-terminal domain"/>
    <property type="match status" value="1"/>
</dbReference>
<dbReference type="PROSITE" id="PS51732">
    <property type="entry name" value="ASN_GLN_ASE_3"/>
    <property type="match status" value="1"/>
</dbReference>
<dbReference type="PIRSF" id="PIRSF500176">
    <property type="entry name" value="L_ASNase"/>
    <property type="match status" value="1"/>
</dbReference>
<evidence type="ECO:0000256" key="4">
    <source>
        <dbReference type="PROSITE-ProRule" id="PRU10099"/>
    </source>
</evidence>
<gene>
    <name evidence="6" type="ORF">BBD42_10445</name>
</gene>
<dbReference type="GO" id="GO:0004067">
    <property type="term" value="F:asparaginase activity"/>
    <property type="evidence" value="ECO:0007669"/>
    <property type="project" value="UniProtKB-UniRule"/>
</dbReference>
<dbReference type="PROSITE" id="PS00144">
    <property type="entry name" value="ASN_GLN_ASE_1"/>
    <property type="match status" value="1"/>
</dbReference>
<feature type="active site" evidence="4">
    <location>
        <position position="36"/>
    </location>
</feature>
<dbReference type="EMBL" id="CP016808">
    <property type="protein sequence ID" value="ANY66838.1"/>
    <property type="molecule type" value="Genomic_DNA"/>
</dbReference>
<evidence type="ECO:0000256" key="3">
    <source>
        <dbReference type="PIRSR" id="PIRSR001220-1"/>
    </source>
</evidence>
<comment type="similarity">
    <text evidence="1">Belongs to the asparaginase 1 family.</text>
</comment>
<dbReference type="InterPro" id="IPR036152">
    <property type="entry name" value="Asp/glu_Ase-like_sf"/>
</dbReference>
<evidence type="ECO:0000259" key="5">
    <source>
        <dbReference type="Pfam" id="PF00710"/>
    </source>
</evidence>
<name>A0A1B2DGJ4_9BACL</name>
<dbReference type="InterPro" id="IPR006034">
    <property type="entry name" value="Asparaginase/glutaminase-like"/>
</dbReference>
<dbReference type="PANTHER" id="PTHR11707:SF28">
    <property type="entry name" value="60 KDA LYSOPHOSPHOLIPASE"/>
    <property type="match status" value="1"/>
</dbReference>
<dbReference type="PANTHER" id="PTHR11707">
    <property type="entry name" value="L-ASPARAGINASE"/>
    <property type="match status" value="1"/>
</dbReference>
<dbReference type="Pfam" id="PF00710">
    <property type="entry name" value="Asparaginase"/>
    <property type="match status" value="1"/>
</dbReference>
<dbReference type="SMART" id="SM00870">
    <property type="entry name" value="Asparaginase"/>
    <property type="match status" value="1"/>
</dbReference>
<evidence type="ECO:0000256" key="2">
    <source>
        <dbReference type="ARBA" id="ARBA00012920"/>
    </source>
</evidence>
<feature type="domain" description="L-asparaginase N-terminal" evidence="5">
    <location>
        <begin position="28"/>
        <end position="193"/>
    </location>
</feature>
<dbReference type="PRINTS" id="PR00139">
    <property type="entry name" value="ASNGLNASE"/>
</dbReference>
<feature type="active site" description="O-isoaspartyl threonine intermediate" evidence="3">
    <location>
        <position position="36"/>
    </location>
</feature>
<evidence type="ECO:0000313" key="6">
    <source>
        <dbReference type="EMBL" id="ANY66838.1"/>
    </source>
</evidence>
<reference evidence="6" key="1">
    <citation type="submission" date="2016-08" db="EMBL/GenBank/DDBJ databases">
        <title>Complete Genome Seqeunce of Paenibacillus sp. BIHB 4019 from tea rhizoplane.</title>
        <authorList>
            <person name="Thakur R."/>
            <person name="Swarnkar M.K."/>
            <person name="Gulati A."/>
        </authorList>
    </citation>
    <scope>NUCLEOTIDE SEQUENCE [LARGE SCALE GENOMIC DNA]</scope>
    <source>
        <strain evidence="6">BIHB4019</strain>
    </source>
</reference>
<sequence>MGTGMNRRLVRRATFKAAGYGGNQVSNLLVIFTGGTIGSKSGAGAISVHEAGSYAIIEGYQSGPRYRESVKLECVEPLNILSENLVPDDWNVLIETIRSADLSQYDGIIITHGSDTLAYTAAMLSYILCDSPIPIVLVASNYPLGDPRSNGLRNFASAVEFIDEKLKGVYVVYENSAGEAIVYLGTRVTQAVSFTDQLECPYDVHYGIMSGGKLIVNEHPFNPPAQELRARKPAPSPFIAGKDKLQSGLLYVKPFSGMTYDYFDFGQKAPKAVVHDLFHSSTANTSASERHSLLAFAGYCAKHSVDLYLCPLKDSSETLYASSVALQQAGVAFIENMSVDAALMKLTLAYSLYADKQQIREFVMNTPLFYEFVASR</sequence>
<dbReference type="InterPro" id="IPR020827">
    <property type="entry name" value="Asparaginase/glutaminase_AS1"/>
</dbReference>
<dbReference type="Gene3D" id="3.40.50.40">
    <property type="match status" value="1"/>
</dbReference>
<proteinExistence type="inferred from homology"/>
<dbReference type="EC" id="3.5.1.1" evidence="2"/>
<dbReference type="PIRSF" id="PIRSF001220">
    <property type="entry name" value="L-ASNase_gatD"/>
    <property type="match status" value="1"/>
</dbReference>
<dbReference type="GO" id="GO:0006520">
    <property type="term" value="P:amino acid metabolic process"/>
    <property type="evidence" value="ECO:0007669"/>
    <property type="project" value="InterPro"/>
</dbReference>
<accession>A0A1B2DGJ4</accession>
<evidence type="ECO:0000256" key="1">
    <source>
        <dbReference type="ARBA" id="ARBA00010518"/>
    </source>
</evidence>
<dbReference type="InterPro" id="IPR027473">
    <property type="entry name" value="L-asparaginase_C"/>
</dbReference>
<dbReference type="SUPFAM" id="SSF53774">
    <property type="entry name" value="Glutaminase/Asparaginase"/>
    <property type="match status" value="1"/>
</dbReference>
<organism evidence="6">
    <name type="scientific">Paenibacillus sp. BIHB 4019</name>
    <dbReference type="NCBI Taxonomy" id="1870819"/>
    <lineage>
        <taxon>Bacteria</taxon>
        <taxon>Bacillati</taxon>
        <taxon>Bacillota</taxon>
        <taxon>Bacilli</taxon>
        <taxon>Bacillales</taxon>
        <taxon>Paenibacillaceae</taxon>
        <taxon>Paenibacillus</taxon>
    </lineage>
</organism>
<dbReference type="AlphaFoldDB" id="A0A1B2DGJ4"/>